<dbReference type="GO" id="GO:0006281">
    <property type="term" value="P:DNA repair"/>
    <property type="evidence" value="ECO:0007669"/>
    <property type="project" value="TreeGrafter"/>
</dbReference>
<keyword evidence="5" id="KW-0378">Hydrolase</keyword>
<dbReference type="InterPro" id="IPR038718">
    <property type="entry name" value="SNF2-like_sf"/>
</dbReference>
<evidence type="ECO:0000256" key="4">
    <source>
        <dbReference type="ARBA" id="ARBA00022771"/>
    </source>
</evidence>
<keyword evidence="8" id="KW-0067">ATP-binding</keyword>
<evidence type="ECO:0000256" key="5">
    <source>
        <dbReference type="ARBA" id="ARBA00022801"/>
    </source>
</evidence>
<comment type="similarity">
    <text evidence="1">Belongs to the SNF2/RAD54 helicase family.</text>
</comment>
<dbReference type="PANTHER" id="PTHR45626">
    <property type="entry name" value="TRANSCRIPTION TERMINATION FACTOR 2-RELATED"/>
    <property type="match status" value="1"/>
</dbReference>
<dbReference type="Gene3D" id="3.40.50.10810">
    <property type="entry name" value="Tandem AAA-ATPase domain"/>
    <property type="match status" value="1"/>
</dbReference>
<evidence type="ECO:0000259" key="12">
    <source>
        <dbReference type="PROSITE" id="PS51194"/>
    </source>
</evidence>
<evidence type="ECO:0000313" key="14">
    <source>
        <dbReference type="Proteomes" id="UP000578531"/>
    </source>
</evidence>
<evidence type="ECO:0000256" key="3">
    <source>
        <dbReference type="ARBA" id="ARBA00022741"/>
    </source>
</evidence>
<dbReference type="Pfam" id="PF00176">
    <property type="entry name" value="SNF2-rel_dom"/>
    <property type="match status" value="1"/>
</dbReference>
<evidence type="ECO:0000313" key="13">
    <source>
        <dbReference type="EMBL" id="KAF6232682.1"/>
    </source>
</evidence>
<dbReference type="PROSITE" id="PS51194">
    <property type="entry name" value="HELICASE_CTER"/>
    <property type="match status" value="1"/>
</dbReference>
<proteinExistence type="inferred from homology"/>
<evidence type="ECO:0000256" key="7">
    <source>
        <dbReference type="ARBA" id="ARBA00022833"/>
    </source>
</evidence>
<gene>
    <name evidence="13" type="ORF">HO173_009121</name>
</gene>
<dbReference type="CDD" id="cd18793">
    <property type="entry name" value="SF2_C_SNF"/>
    <property type="match status" value="1"/>
</dbReference>
<dbReference type="PROSITE" id="PS00518">
    <property type="entry name" value="ZF_RING_1"/>
    <property type="match status" value="1"/>
</dbReference>
<dbReference type="AlphaFoldDB" id="A0A8H6FQ39"/>
<evidence type="ECO:0000256" key="1">
    <source>
        <dbReference type="ARBA" id="ARBA00007025"/>
    </source>
</evidence>
<keyword evidence="7" id="KW-0862">Zinc</keyword>
<dbReference type="OrthoDB" id="1699231at2759"/>
<dbReference type="PROSITE" id="PS51192">
    <property type="entry name" value="HELICASE_ATP_BIND_1"/>
    <property type="match status" value="1"/>
</dbReference>
<sequence>MLANPPPPGEKHRATLIVCTPALLVQWERELETHTEDGHLDLVLKHYSATKISGKATVRVMQEQEVILTTYQEVVKSYPKLDVPEDIRDEEELKAWWEKQWNKERDVLHQVHFHRVVLDESQAIKNHETQTSIACRALMAKHRWALSATPIMNRVDELYPYFKFLRVPYTGSFGDFQENYCKPGSDDCNSRLHCLLDQIMCRRTLKDTILGAPIVKLPKHNQRTINIEFSPVEKAIYRCVFKKFVRVLNKASLDGKLEKHPGLGLVAFLRLRQLCAHTFLVQEVLEEILDLESIDNMEQALICGATIENKNDRNLLEALRRMIKAKPEVVEQPEESEQEHPGKLAAKFGSYLKTLRANSNWVELRTRTHCHSCGEPPESAIVTSCLHVYCKECLQGIANTASTKDQDETACLECGVVFTGAESCAGLKELEYDDHWLLNEMAGCKRRPKKVNMEWVTYENKLVMSAKITAARTQVEKWLEEEPDKKIIIFSQFHMIMQILEQVCQKKKWKYCTYHGKMSHKARDKVITKFAKDDDMKIMIASLKCGGIGLNLTMASKVVCIDLWFNSCMEQQAFCRVFRIGQESETFISRIVVDDSADGKLMEMQLKKSALIGQAMDDKSVMSKLTTYDILRLFGEVKLDKNQRPFIHLDDDEKLDSLFEKRGET</sequence>
<dbReference type="InterPro" id="IPR001841">
    <property type="entry name" value="Znf_RING"/>
</dbReference>
<dbReference type="RefSeq" id="XP_037162108.1">
    <property type="nucleotide sequence ID" value="XM_037311014.1"/>
</dbReference>
<dbReference type="PANTHER" id="PTHR45626:SF17">
    <property type="entry name" value="HELICASE-LIKE TRANSCRIPTION FACTOR"/>
    <property type="match status" value="1"/>
</dbReference>
<dbReference type="InterPro" id="IPR050628">
    <property type="entry name" value="SNF2_RAD54_helicase_TF"/>
</dbReference>
<dbReference type="SUPFAM" id="SSF52540">
    <property type="entry name" value="P-loop containing nucleoside triphosphate hydrolases"/>
    <property type="match status" value="2"/>
</dbReference>
<dbReference type="GO" id="GO:0005524">
    <property type="term" value="F:ATP binding"/>
    <property type="evidence" value="ECO:0007669"/>
    <property type="project" value="UniProtKB-KW"/>
</dbReference>
<organism evidence="13 14">
    <name type="scientific">Letharia columbiana</name>
    <dbReference type="NCBI Taxonomy" id="112416"/>
    <lineage>
        <taxon>Eukaryota</taxon>
        <taxon>Fungi</taxon>
        <taxon>Dikarya</taxon>
        <taxon>Ascomycota</taxon>
        <taxon>Pezizomycotina</taxon>
        <taxon>Lecanoromycetes</taxon>
        <taxon>OSLEUM clade</taxon>
        <taxon>Lecanoromycetidae</taxon>
        <taxon>Lecanorales</taxon>
        <taxon>Lecanorineae</taxon>
        <taxon>Parmeliaceae</taxon>
        <taxon>Letharia</taxon>
    </lineage>
</organism>
<dbReference type="InterPro" id="IPR000330">
    <property type="entry name" value="SNF2_N"/>
</dbReference>
<feature type="domain" description="Helicase C-terminal" evidence="12">
    <location>
        <begin position="474"/>
        <end position="622"/>
    </location>
</feature>
<dbReference type="InterPro" id="IPR017907">
    <property type="entry name" value="Znf_RING_CS"/>
</dbReference>
<protein>
    <submittedName>
        <fullName evidence="13">Uncharacterized protein</fullName>
    </submittedName>
</protein>
<accession>A0A8H6FQ39</accession>
<keyword evidence="2" id="KW-0479">Metal-binding</keyword>
<dbReference type="CDD" id="cd18008">
    <property type="entry name" value="DEXDc_SHPRH-like"/>
    <property type="match status" value="1"/>
</dbReference>
<evidence type="ECO:0000256" key="9">
    <source>
        <dbReference type="PROSITE-ProRule" id="PRU00175"/>
    </source>
</evidence>
<dbReference type="SUPFAM" id="SSF57850">
    <property type="entry name" value="RING/U-box"/>
    <property type="match status" value="1"/>
</dbReference>
<dbReference type="InterPro" id="IPR014001">
    <property type="entry name" value="Helicase_ATP-bd"/>
</dbReference>
<dbReference type="InterPro" id="IPR049730">
    <property type="entry name" value="SNF2/RAD54-like_C"/>
</dbReference>
<dbReference type="GO" id="GO:0004386">
    <property type="term" value="F:helicase activity"/>
    <property type="evidence" value="ECO:0007669"/>
    <property type="project" value="UniProtKB-KW"/>
</dbReference>
<dbReference type="EMBL" id="JACCJC010000046">
    <property type="protein sequence ID" value="KAF6232682.1"/>
    <property type="molecule type" value="Genomic_DNA"/>
</dbReference>
<dbReference type="Gene3D" id="3.30.40.10">
    <property type="entry name" value="Zinc/RING finger domain, C3HC4 (zinc finger)"/>
    <property type="match status" value="1"/>
</dbReference>
<comment type="caution">
    <text evidence="13">The sequence shown here is derived from an EMBL/GenBank/DDBJ whole genome shotgun (WGS) entry which is preliminary data.</text>
</comment>
<dbReference type="GO" id="GO:0005634">
    <property type="term" value="C:nucleus"/>
    <property type="evidence" value="ECO:0007669"/>
    <property type="project" value="TreeGrafter"/>
</dbReference>
<dbReference type="GO" id="GO:0008094">
    <property type="term" value="F:ATP-dependent activity, acting on DNA"/>
    <property type="evidence" value="ECO:0007669"/>
    <property type="project" value="TreeGrafter"/>
</dbReference>
<feature type="domain" description="RING-type" evidence="10">
    <location>
        <begin position="370"/>
        <end position="414"/>
    </location>
</feature>
<evidence type="ECO:0000256" key="2">
    <source>
        <dbReference type="ARBA" id="ARBA00022723"/>
    </source>
</evidence>
<keyword evidence="6" id="KW-0347">Helicase</keyword>
<dbReference type="GO" id="GO:0016787">
    <property type="term" value="F:hydrolase activity"/>
    <property type="evidence" value="ECO:0007669"/>
    <property type="project" value="UniProtKB-KW"/>
</dbReference>
<keyword evidence="3" id="KW-0547">Nucleotide-binding</keyword>
<evidence type="ECO:0000259" key="11">
    <source>
        <dbReference type="PROSITE" id="PS51192"/>
    </source>
</evidence>
<reference evidence="13 14" key="1">
    <citation type="journal article" date="2020" name="Genomics">
        <title>Complete, high-quality genomes from long-read metagenomic sequencing of two wolf lichen thalli reveals enigmatic genome architecture.</title>
        <authorList>
            <person name="McKenzie S.K."/>
            <person name="Walston R.F."/>
            <person name="Allen J.L."/>
        </authorList>
    </citation>
    <scope>NUCLEOTIDE SEQUENCE [LARGE SCALE GENOMIC DNA]</scope>
    <source>
        <strain evidence="13">WasteWater2</strain>
    </source>
</reference>
<feature type="domain" description="Helicase ATP-binding" evidence="11">
    <location>
        <begin position="1"/>
        <end position="168"/>
    </location>
</feature>
<dbReference type="SMART" id="SM00490">
    <property type="entry name" value="HELICc"/>
    <property type="match status" value="1"/>
</dbReference>
<dbReference type="InterPro" id="IPR013083">
    <property type="entry name" value="Znf_RING/FYVE/PHD"/>
</dbReference>
<keyword evidence="14" id="KW-1185">Reference proteome</keyword>
<name>A0A8H6FQ39_9LECA</name>
<evidence type="ECO:0000259" key="10">
    <source>
        <dbReference type="PROSITE" id="PS50089"/>
    </source>
</evidence>
<dbReference type="PROSITE" id="PS50089">
    <property type="entry name" value="ZF_RING_2"/>
    <property type="match status" value="1"/>
</dbReference>
<dbReference type="GeneID" id="59290773"/>
<dbReference type="Pfam" id="PF00271">
    <property type="entry name" value="Helicase_C"/>
    <property type="match status" value="1"/>
</dbReference>
<keyword evidence="4 9" id="KW-0863">Zinc-finger</keyword>
<evidence type="ECO:0000256" key="8">
    <source>
        <dbReference type="ARBA" id="ARBA00022840"/>
    </source>
</evidence>
<dbReference type="InterPro" id="IPR027417">
    <property type="entry name" value="P-loop_NTPase"/>
</dbReference>
<dbReference type="InterPro" id="IPR001650">
    <property type="entry name" value="Helicase_C-like"/>
</dbReference>
<dbReference type="Gene3D" id="3.40.50.300">
    <property type="entry name" value="P-loop containing nucleotide triphosphate hydrolases"/>
    <property type="match status" value="1"/>
</dbReference>
<dbReference type="Proteomes" id="UP000578531">
    <property type="component" value="Unassembled WGS sequence"/>
</dbReference>
<dbReference type="GO" id="GO:0008270">
    <property type="term" value="F:zinc ion binding"/>
    <property type="evidence" value="ECO:0007669"/>
    <property type="project" value="UniProtKB-KW"/>
</dbReference>
<evidence type="ECO:0000256" key="6">
    <source>
        <dbReference type="ARBA" id="ARBA00022806"/>
    </source>
</evidence>